<evidence type="ECO:0000313" key="1">
    <source>
        <dbReference type="EMBL" id="MPC23998.1"/>
    </source>
</evidence>
<dbReference type="PROSITE" id="PS51257">
    <property type="entry name" value="PROKAR_LIPOPROTEIN"/>
    <property type="match status" value="1"/>
</dbReference>
<dbReference type="EMBL" id="VSRR010001277">
    <property type="protein sequence ID" value="MPC23998.1"/>
    <property type="molecule type" value="Genomic_DNA"/>
</dbReference>
<sequence>MIQEGGRWYLAGIVSAGYSCAQNKQPGLQCPGSLVLEQCVAAAGRDMQPGAAGGAWRSERSSCTPTTLTPSVIFLIL</sequence>
<dbReference type="AlphaFoldDB" id="A0A5B7DRG0"/>
<organism evidence="1 2">
    <name type="scientific">Portunus trituberculatus</name>
    <name type="common">Swimming crab</name>
    <name type="synonym">Neptunus trituberculatus</name>
    <dbReference type="NCBI Taxonomy" id="210409"/>
    <lineage>
        <taxon>Eukaryota</taxon>
        <taxon>Metazoa</taxon>
        <taxon>Ecdysozoa</taxon>
        <taxon>Arthropoda</taxon>
        <taxon>Crustacea</taxon>
        <taxon>Multicrustacea</taxon>
        <taxon>Malacostraca</taxon>
        <taxon>Eumalacostraca</taxon>
        <taxon>Eucarida</taxon>
        <taxon>Decapoda</taxon>
        <taxon>Pleocyemata</taxon>
        <taxon>Brachyura</taxon>
        <taxon>Eubrachyura</taxon>
        <taxon>Portunoidea</taxon>
        <taxon>Portunidae</taxon>
        <taxon>Portuninae</taxon>
        <taxon>Portunus</taxon>
    </lineage>
</organism>
<accession>A0A5B7DRG0</accession>
<gene>
    <name evidence="1" type="ORF">E2C01_017068</name>
</gene>
<protein>
    <submittedName>
        <fullName evidence="1">Uncharacterized protein</fullName>
    </submittedName>
</protein>
<dbReference type="Gene3D" id="2.40.10.10">
    <property type="entry name" value="Trypsin-like serine proteases"/>
    <property type="match status" value="1"/>
</dbReference>
<keyword evidence="2" id="KW-1185">Reference proteome</keyword>
<name>A0A5B7DRG0_PORTR</name>
<dbReference type="Proteomes" id="UP000324222">
    <property type="component" value="Unassembled WGS sequence"/>
</dbReference>
<evidence type="ECO:0000313" key="2">
    <source>
        <dbReference type="Proteomes" id="UP000324222"/>
    </source>
</evidence>
<reference evidence="1 2" key="1">
    <citation type="submission" date="2019-05" db="EMBL/GenBank/DDBJ databases">
        <title>Another draft genome of Portunus trituberculatus and its Hox gene families provides insights of decapod evolution.</title>
        <authorList>
            <person name="Jeong J.-H."/>
            <person name="Song I."/>
            <person name="Kim S."/>
            <person name="Choi T."/>
            <person name="Kim D."/>
            <person name="Ryu S."/>
            <person name="Kim W."/>
        </authorList>
    </citation>
    <scope>NUCLEOTIDE SEQUENCE [LARGE SCALE GENOMIC DNA]</scope>
    <source>
        <tissue evidence="1">Muscle</tissue>
    </source>
</reference>
<dbReference type="InterPro" id="IPR043504">
    <property type="entry name" value="Peptidase_S1_PA_chymotrypsin"/>
</dbReference>
<comment type="caution">
    <text evidence="1">The sequence shown here is derived from an EMBL/GenBank/DDBJ whole genome shotgun (WGS) entry which is preliminary data.</text>
</comment>
<proteinExistence type="predicted"/>